<keyword evidence="2" id="KW-1185">Reference proteome</keyword>
<reference evidence="1" key="1">
    <citation type="submission" date="2023-03" db="EMBL/GenBank/DDBJ databases">
        <title>Massive genome expansion in bonnet fungi (Mycena s.s.) driven by repeated elements and novel gene families across ecological guilds.</title>
        <authorList>
            <consortium name="Lawrence Berkeley National Laboratory"/>
            <person name="Harder C.B."/>
            <person name="Miyauchi S."/>
            <person name="Viragh M."/>
            <person name="Kuo A."/>
            <person name="Thoen E."/>
            <person name="Andreopoulos B."/>
            <person name="Lu D."/>
            <person name="Skrede I."/>
            <person name="Drula E."/>
            <person name="Henrissat B."/>
            <person name="Morin E."/>
            <person name="Kohler A."/>
            <person name="Barry K."/>
            <person name="LaButti K."/>
            <person name="Morin E."/>
            <person name="Salamov A."/>
            <person name="Lipzen A."/>
            <person name="Mereny Z."/>
            <person name="Hegedus B."/>
            <person name="Baldrian P."/>
            <person name="Stursova M."/>
            <person name="Weitz H."/>
            <person name="Taylor A."/>
            <person name="Grigoriev I.V."/>
            <person name="Nagy L.G."/>
            <person name="Martin F."/>
            <person name="Kauserud H."/>
        </authorList>
    </citation>
    <scope>NUCLEOTIDE SEQUENCE</scope>
    <source>
        <strain evidence="1">9144</strain>
    </source>
</reference>
<evidence type="ECO:0000313" key="2">
    <source>
        <dbReference type="Proteomes" id="UP001219525"/>
    </source>
</evidence>
<organism evidence="1 2">
    <name type="scientific">Mycena pura</name>
    <dbReference type="NCBI Taxonomy" id="153505"/>
    <lineage>
        <taxon>Eukaryota</taxon>
        <taxon>Fungi</taxon>
        <taxon>Dikarya</taxon>
        <taxon>Basidiomycota</taxon>
        <taxon>Agaricomycotina</taxon>
        <taxon>Agaricomycetes</taxon>
        <taxon>Agaricomycetidae</taxon>
        <taxon>Agaricales</taxon>
        <taxon>Marasmiineae</taxon>
        <taxon>Mycenaceae</taxon>
        <taxon>Mycena</taxon>
    </lineage>
</organism>
<dbReference type="Proteomes" id="UP001219525">
    <property type="component" value="Unassembled WGS sequence"/>
</dbReference>
<protein>
    <submittedName>
        <fullName evidence="1">Uncharacterized protein</fullName>
    </submittedName>
</protein>
<dbReference type="AlphaFoldDB" id="A0AAD6VF00"/>
<sequence>MAASFRYTRSSKLTCQAWWLACAVSYAISGTSPSAYSDVAASAHASLSRSRARNNDDVVAEERECIVRPPGRLSIFALSPAHSPILLIILAPGIELDAVIFLRLLRIIIQEIVRIAEQDRVG</sequence>
<evidence type="ECO:0000313" key="1">
    <source>
        <dbReference type="EMBL" id="KAJ7210749.1"/>
    </source>
</evidence>
<dbReference type="EMBL" id="JARJCW010000027">
    <property type="protein sequence ID" value="KAJ7210749.1"/>
    <property type="molecule type" value="Genomic_DNA"/>
</dbReference>
<accession>A0AAD6VF00</accession>
<name>A0AAD6VF00_9AGAR</name>
<comment type="caution">
    <text evidence="1">The sequence shown here is derived from an EMBL/GenBank/DDBJ whole genome shotgun (WGS) entry which is preliminary data.</text>
</comment>
<gene>
    <name evidence="1" type="ORF">GGX14DRAFT_565357</name>
</gene>
<proteinExistence type="predicted"/>